<dbReference type="eggNOG" id="COG4638">
    <property type="taxonomic scope" value="Bacteria"/>
</dbReference>
<evidence type="ECO:0000256" key="2">
    <source>
        <dbReference type="ARBA" id="ARBA00022723"/>
    </source>
</evidence>
<dbReference type="AlphaFoldDB" id="K4L2J2"/>
<keyword evidence="1" id="KW-0001">2Fe-2S</keyword>
<dbReference type="Gene3D" id="2.102.10.10">
    <property type="entry name" value="Rieske [2Fe-2S] iron-sulphur domain"/>
    <property type="match status" value="1"/>
</dbReference>
<dbReference type="KEGG" id="saga:M5M_16410"/>
<dbReference type="GO" id="GO:0016491">
    <property type="term" value="F:oxidoreductase activity"/>
    <property type="evidence" value="ECO:0007669"/>
    <property type="project" value="UniProtKB-KW"/>
</dbReference>
<reference evidence="7 8" key="1">
    <citation type="journal article" date="2013" name="Genome Announc.">
        <title>Complete genome sequence of Simiduia agarivorans SA1(T), a marine bacterium able to degrade a variety of polysaccharides.</title>
        <authorList>
            <person name="Lin S.Y."/>
            <person name="Shieh W.Y."/>
            <person name="Chen J.S."/>
            <person name="Tang S.L."/>
        </authorList>
    </citation>
    <scope>NUCLEOTIDE SEQUENCE [LARGE SCALE GENOMIC DNA]</scope>
    <source>
        <strain evidence="8">DSM 21679 / JCM 13881 / BCRC 17597 / SA1</strain>
    </source>
</reference>
<dbReference type="InterPro" id="IPR050584">
    <property type="entry name" value="Cholesterol_7-desaturase"/>
</dbReference>
<proteinExistence type="predicted"/>
<dbReference type="InterPro" id="IPR017941">
    <property type="entry name" value="Rieske_2Fe-2S"/>
</dbReference>
<dbReference type="InterPro" id="IPR044043">
    <property type="entry name" value="VanA_C_cat"/>
</dbReference>
<sequence>MTAFPDGSQCWWPVAVARELSADRPMRRQLNGLPLVIFRTNELKPAALVDACPHRMAPLSQGQCTQGQIQCPYHGWTFDGQGRCVRIPGMQDAHALSRRPLVRALGCVESAGLIWVQTEAGAPLNLPDESNGVDQFFMQSTVDATLLDIAENFLEAFHTHFVHRGLVRRDTQRQQVDALLRPIDGGIEVAYQNEQTQNGWLSRLFEPSRGASWGRFLWPNLAQIEYHDAQQRLTLRVDLWITPVENERHQLFARISTRRGLLPARVKQMLLTPLFRRVLQQDIAITEAVTHNRRTFEQHPDALMHGKPLDARHDLMGPALRTLFEQQSNGGIVNRQATLYL</sequence>
<dbReference type="SUPFAM" id="SSF50022">
    <property type="entry name" value="ISP domain"/>
    <property type="match status" value="1"/>
</dbReference>
<organism evidence="7 8">
    <name type="scientific">Simiduia agarivorans (strain DSM 21679 / JCM 13881 / BCRC 17597 / SA1)</name>
    <dbReference type="NCBI Taxonomy" id="1117647"/>
    <lineage>
        <taxon>Bacteria</taxon>
        <taxon>Pseudomonadati</taxon>
        <taxon>Pseudomonadota</taxon>
        <taxon>Gammaproteobacteria</taxon>
        <taxon>Cellvibrionales</taxon>
        <taxon>Cellvibrionaceae</taxon>
        <taxon>Simiduia</taxon>
    </lineage>
</organism>
<dbReference type="Pfam" id="PF19112">
    <property type="entry name" value="VanA_C"/>
    <property type="match status" value="1"/>
</dbReference>
<dbReference type="OrthoDB" id="9769355at2"/>
<keyword evidence="4" id="KW-0408">Iron</keyword>
<evidence type="ECO:0000256" key="4">
    <source>
        <dbReference type="ARBA" id="ARBA00023004"/>
    </source>
</evidence>
<keyword evidence="3" id="KW-0560">Oxidoreductase</keyword>
<dbReference type="GO" id="GO:0046872">
    <property type="term" value="F:metal ion binding"/>
    <property type="evidence" value="ECO:0007669"/>
    <property type="project" value="UniProtKB-KW"/>
</dbReference>
<dbReference type="Proteomes" id="UP000000466">
    <property type="component" value="Chromosome"/>
</dbReference>
<dbReference type="GO" id="GO:0051537">
    <property type="term" value="F:2 iron, 2 sulfur cluster binding"/>
    <property type="evidence" value="ECO:0007669"/>
    <property type="project" value="UniProtKB-KW"/>
</dbReference>
<evidence type="ECO:0000256" key="5">
    <source>
        <dbReference type="ARBA" id="ARBA00023014"/>
    </source>
</evidence>
<gene>
    <name evidence="7" type="ordered locus">M5M_16410</name>
</gene>
<dbReference type="HOGENOM" id="CLU_039484_1_0_6"/>
<dbReference type="RefSeq" id="WP_015048565.1">
    <property type="nucleotide sequence ID" value="NC_018868.3"/>
</dbReference>
<keyword evidence="2" id="KW-0479">Metal-binding</keyword>
<accession>K4L2J2</accession>
<dbReference type="PANTHER" id="PTHR21266">
    <property type="entry name" value="IRON-SULFUR DOMAIN CONTAINING PROTEIN"/>
    <property type="match status" value="1"/>
</dbReference>
<dbReference type="PROSITE" id="PS51296">
    <property type="entry name" value="RIESKE"/>
    <property type="match status" value="1"/>
</dbReference>
<keyword evidence="5" id="KW-0411">Iron-sulfur</keyword>
<dbReference type="SUPFAM" id="SSF55961">
    <property type="entry name" value="Bet v1-like"/>
    <property type="match status" value="1"/>
</dbReference>
<dbReference type="EMBL" id="CP003746">
    <property type="protein sequence ID" value="AFV00413.1"/>
    <property type="molecule type" value="Genomic_DNA"/>
</dbReference>
<dbReference type="Gene3D" id="3.90.380.10">
    <property type="entry name" value="Naphthalene 1,2-dioxygenase Alpha Subunit, Chain A, domain 1"/>
    <property type="match status" value="1"/>
</dbReference>
<dbReference type="Pfam" id="PF00355">
    <property type="entry name" value="Rieske"/>
    <property type="match status" value="1"/>
</dbReference>
<keyword evidence="8" id="KW-1185">Reference proteome</keyword>
<dbReference type="PANTHER" id="PTHR21266:SF60">
    <property type="entry name" value="3-KETOSTEROID-9-ALPHA-MONOOXYGENASE, OXYGENASE COMPONENT"/>
    <property type="match status" value="1"/>
</dbReference>
<dbReference type="STRING" id="1117647.M5M_16410"/>
<evidence type="ECO:0000256" key="1">
    <source>
        <dbReference type="ARBA" id="ARBA00022714"/>
    </source>
</evidence>
<dbReference type="InterPro" id="IPR036922">
    <property type="entry name" value="Rieske_2Fe-2S_sf"/>
</dbReference>
<name>K4L2J2_SIMAS</name>
<evidence type="ECO:0000259" key="6">
    <source>
        <dbReference type="PROSITE" id="PS51296"/>
    </source>
</evidence>
<evidence type="ECO:0000313" key="7">
    <source>
        <dbReference type="EMBL" id="AFV00413.1"/>
    </source>
</evidence>
<protein>
    <submittedName>
        <fullName evidence="7">Rieske (2Fe-2S) domain-containing protein</fullName>
    </submittedName>
</protein>
<evidence type="ECO:0000313" key="8">
    <source>
        <dbReference type="Proteomes" id="UP000000466"/>
    </source>
</evidence>
<evidence type="ECO:0000256" key="3">
    <source>
        <dbReference type="ARBA" id="ARBA00023002"/>
    </source>
</evidence>
<feature type="domain" description="Rieske" evidence="6">
    <location>
        <begin position="12"/>
        <end position="116"/>
    </location>
</feature>